<dbReference type="PANTHER" id="PTHR30015">
    <property type="entry name" value="MRR RESTRICTION SYSTEM PROTEIN"/>
    <property type="match status" value="1"/>
</dbReference>
<dbReference type="InterPro" id="IPR013498">
    <property type="entry name" value="Topo_IA_Znf"/>
</dbReference>
<accession>A0ABX7LIQ5</accession>
<dbReference type="Proteomes" id="UP000663452">
    <property type="component" value="Chromosome"/>
</dbReference>
<dbReference type="PANTHER" id="PTHR30015:SF6">
    <property type="entry name" value="SLL1429 PROTEIN"/>
    <property type="match status" value="1"/>
</dbReference>
<reference evidence="4 5" key="1">
    <citation type="submission" date="2021-02" db="EMBL/GenBank/DDBJ databases">
        <title>Paenibacillus tianjinensis sp. nov.</title>
        <authorList>
            <person name="Liu H."/>
        </authorList>
    </citation>
    <scope>NUCLEOTIDE SEQUENCE [LARGE SCALE GENOMIC DNA]</scope>
    <source>
        <strain evidence="4 5">TB2019</strain>
    </source>
</reference>
<evidence type="ECO:0000313" key="5">
    <source>
        <dbReference type="Proteomes" id="UP000663452"/>
    </source>
</evidence>
<protein>
    <submittedName>
        <fullName evidence="4">Restriction endonuclease</fullName>
    </submittedName>
</protein>
<proteinExistence type="predicted"/>
<evidence type="ECO:0000259" key="2">
    <source>
        <dbReference type="Pfam" id="PF01396"/>
    </source>
</evidence>
<dbReference type="SUPFAM" id="SSF52980">
    <property type="entry name" value="Restriction endonuclease-like"/>
    <property type="match status" value="1"/>
</dbReference>
<dbReference type="InterPro" id="IPR052906">
    <property type="entry name" value="Type_IV_Methyl-Rstrct_Enzyme"/>
</dbReference>
<feature type="transmembrane region" description="Helical" evidence="1">
    <location>
        <begin position="12"/>
        <end position="34"/>
    </location>
</feature>
<keyword evidence="1" id="KW-0472">Membrane</keyword>
<keyword evidence="1" id="KW-0812">Transmembrane</keyword>
<feature type="domain" description="Restriction endonuclease type IV Mrr" evidence="3">
    <location>
        <begin position="49"/>
        <end position="158"/>
    </location>
</feature>
<sequence length="218" mass="23869">MAGLGFLITKSLYGMVVGVVLGLVIVSLIMRSIWNKRAERLKRSGIADIDKMEGIQFEKYLGHLFRAQGYKIEVTKAAGDYGADLIIQKDGKKIVVQAKRYSKNVGIKAVQEAKASIAHYGASEAWVVSNSDYTAAAYDLAKSNRVKLINREALIEMILTMNPAAVPTPQVVIAEVPVDEFTCPKCGSRLVLRSGPKGQFYGCSSYPKCRHIKSIKAV</sequence>
<name>A0ABX7LIQ5_9BACL</name>
<dbReference type="Pfam" id="PF01396">
    <property type="entry name" value="Zn_ribbon_Top1"/>
    <property type="match status" value="1"/>
</dbReference>
<dbReference type="InterPro" id="IPR011856">
    <property type="entry name" value="tRNA_endonuc-like_dom_sf"/>
</dbReference>
<dbReference type="Gene3D" id="3.40.1350.10">
    <property type="match status" value="1"/>
</dbReference>
<gene>
    <name evidence="4" type="ORF">JRJ22_21610</name>
</gene>
<organism evidence="4 5">
    <name type="scientific">Paenibacillus tianjinensis</name>
    <dbReference type="NCBI Taxonomy" id="2810347"/>
    <lineage>
        <taxon>Bacteria</taxon>
        <taxon>Bacillati</taxon>
        <taxon>Bacillota</taxon>
        <taxon>Bacilli</taxon>
        <taxon>Bacillales</taxon>
        <taxon>Paenibacillaceae</taxon>
        <taxon>Paenibacillus</taxon>
    </lineage>
</organism>
<keyword evidence="1" id="KW-1133">Transmembrane helix</keyword>
<keyword evidence="4" id="KW-0255">Endonuclease</keyword>
<keyword evidence="5" id="KW-1185">Reference proteome</keyword>
<evidence type="ECO:0000259" key="3">
    <source>
        <dbReference type="Pfam" id="PF04471"/>
    </source>
</evidence>
<feature type="domain" description="DNA topoisomerase type IA zn finger" evidence="2">
    <location>
        <begin position="182"/>
        <end position="216"/>
    </location>
</feature>
<dbReference type="Pfam" id="PF04471">
    <property type="entry name" value="Mrr_cat"/>
    <property type="match status" value="1"/>
</dbReference>
<dbReference type="InterPro" id="IPR011335">
    <property type="entry name" value="Restrct_endonuc-II-like"/>
</dbReference>
<dbReference type="InterPro" id="IPR007560">
    <property type="entry name" value="Restrct_endonuc_IV_Mrr"/>
</dbReference>
<evidence type="ECO:0000256" key="1">
    <source>
        <dbReference type="SAM" id="Phobius"/>
    </source>
</evidence>
<dbReference type="Gene3D" id="3.30.65.10">
    <property type="entry name" value="Bacterial Topoisomerase I, domain 1"/>
    <property type="match status" value="1"/>
</dbReference>
<evidence type="ECO:0000313" key="4">
    <source>
        <dbReference type="EMBL" id="QSF47901.1"/>
    </source>
</evidence>
<keyword evidence="4" id="KW-0378">Hydrolase</keyword>
<dbReference type="EMBL" id="CP070969">
    <property type="protein sequence ID" value="QSF47901.1"/>
    <property type="molecule type" value="Genomic_DNA"/>
</dbReference>
<keyword evidence="4" id="KW-0540">Nuclease</keyword>
<dbReference type="GO" id="GO:0004519">
    <property type="term" value="F:endonuclease activity"/>
    <property type="evidence" value="ECO:0007669"/>
    <property type="project" value="UniProtKB-KW"/>
</dbReference>
<dbReference type="SUPFAM" id="SSF57783">
    <property type="entry name" value="Zinc beta-ribbon"/>
    <property type="match status" value="1"/>
</dbReference>